<comment type="caution">
    <text evidence="1">The sequence shown here is derived from an EMBL/GenBank/DDBJ whole genome shotgun (WGS) entry which is preliminary data.</text>
</comment>
<dbReference type="EMBL" id="JALLAZ020001841">
    <property type="protein sequence ID" value="KAL3761978.1"/>
    <property type="molecule type" value="Genomic_DNA"/>
</dbReference>
<dbReference type="AlphaFoldDB" id="A0ABD3MGG6"/>
<reference evidence="1 2" key="1">
    <citation type="submission" date="2024-10" db="EMBL/GenBank/DDBJ databases">
        <title>Updated reference genomes for cyclostephanoid diatoms.</title>
        <authorList>
            <person name="Roberts W.R."/>
            <person name="Alverson A.J."/>
        </authorList>
    </citation>
    <scope>NUCLEOTIDE SEQUENCE [LARGE SCALE GENOMIC DNA]</scope>
    <source>
        <strain evidence="1 2">AJA276-08</strain>
    </source>
</reference>
<dbReference type="Proteomes" id="UP001530315">
    <property type="component" value="Unassembled WGS sequence"/>
</dbReference>
<evidence type="ECO:0000313" key="2">
    <source>
        <dbReference type="Proteomes" id="UP001530315"/>
    </source>
</evidence>
<protein>
    <submittedName>
        <fullName evidence="1">Uncharacterized protein</fullName>
    </submittedName>
</protein>
<name>A0ABD3MGG6_9STRA</name>
<gene>
    <name evidence="1" type="ORF">ACHAW5_006684</name>
</gene>
<keyword evidence="2" id="KW-1185">Reference proteome</keyword>
<organism evidence="1 2">
    <name type="scientific">Stephanodiscus triporus</name>
    <dbReference type="NCBI Taxonomy" id="2934178"/>
    <lineage>
        <taxon>Eukaryota</taxon>
        <taxon>Sar</taxon>
        <taxon>Stramenopiles</taxon>
        <taxon>Ochrophyta</taxon>
        <taxon>Bacillariophyta</taxon>
        <taxon>Coscinodiscophyceae</taxon>
        <taxon>Thalassiosirophycidae</taxon>
        <taxon>Stephanodiscales</taxon>
        <taxon>Stephanodiscaceae</taxon>
        <taxon>Stephanodiscus</taxon>
    </lineage>
</organism>
<sequence length="180" mass="19626">SSSEKKVAWHDDVEIRRRATSHFALRTILVRTVRHILLCLNSGDEFLSDMLIETIDNDDAAPAPFNSMEFDSYNEETRAATAATGAMQLETTTDDNNAAPAPFNSMEFDAGREETGAETAVAGAMLLETIDDDAAPAPFSSMEFEEHGAAPSKPNAMQRTNTVNEDSILVAVQWGWIATL</sequence>
<feature type="non-terminal residue" evidence="1">
    <location>
        <position position="1"/>
    </location>
</feature>
<proteinExistence type="predicted"/>
<accession>A0ABD3MGG6</accession>
<evidence type="ECO:0000313" key="1">
    <source>
        <dbReference type="EMBL" id="KAL3761978.1"/>
    </source>
</evidence>